<dbReference type="GO" id="GO:0005737">
    <property type="term" value="C:cytoplasm"/>
    <property type="evidence" value="ECO:0000318"/>
    <property type="project" value="GO_Central"/>
</dbReference>
<feature type="region of interest" description="Disordered" evidence="1">
    <location>
        <begin position="284"/>
        <end position="326"/>
    </location>
</feature>
<evidence type="ECO:0000313" key="4">
    <source>
        <dbReference type="Proteomes" id="UP000007241"/>
    </source>
</evidence>
<dbReference type="Pfam" id="PF23465">
    <property type="entry name" value="DUF7131"/>
    <property type="match status" value="1"/>
</dbReference>
<dbReference type="Proteomes" id="UP000007241">
    <property type="component" value="Unassembled WGS sequence"/>
</dbReference>
<dbReference type="PANTHER" id="PTHR23509:SF10">
    <property type="entry name" value="LD21067P"/>
    <property type="match status" value="1"/>
</dbReference>
<evidence type="ECO:0000259" key="2">
    <source>
        <dbReference type="PROSITE" id="PS51043"/>
    </source>
</evidence>
<dbReference type="PANTHER" id="PTHR23509">
    <property type="entry name" value="PA-PL1 PHOSPHOLIPASE FAMILY"/>
    <property type="match status" value="1"/>
</dbReference>
<dbReference type="GO" id="GO:0046872">
    <property type="term" value="F:metal ion binding"/>
    <property type="evidence" value="ECO:0007669"/>
    <property type="project" value="InterPro"/>
</dbReference>
<dbReference type="Pfam" id="PF02862">
    <property type="entry name" value="DDHD"/>
    <property type="match status" value="1"/>
</dbReference>
<dbReference type="AlphaFoldDB" id="F4NZ61"/>
<reference evidence="3 4" key="1">
    <citation type="submission" date="2009-12" db="EMBL/GenBank/DDBJ databases">
        <title>The draft genome of Batrachochytrium dendrobatidis.</title>
        <authorList>
            <consortium name="US DOE Joint Genome Institute (JGI-PGF)"/>
            <person name="Kuo A."/>
            <person name="Salamov A."/>
            <person name="Schmutz J."/>
            <person name="Lucas S."/>
            <person name="Pitluck S."/>
            <person name="Rosenblum E."/>
            <person name="Stajich J."/>
            <person name="Eisen M."/>
            <person name="Grigoriev I.V."/>
        </authorList>
    </citation>
    <scope>NUCLEOTIDE SEQUENCE [LARGE SCALE GENOMIC DNA]</scope>
    <source>
        <strain evidence="4">JAM81 / FGSC 10211</strain>
    </source>
</reference>
<gene>
    <name evidence="3" type="ORF">BATDEDRAFT_34604</name>
</gene>
<dbReference type="OMA" id="WTNFTTG"/>
<dbReference type="InterPro" id="IPR057826">
    <property type="entry name" value="WWE_C20G8.02"/>
</dbReference>
<feature type="compositionally biased region" description="Polar residues" evidence="1">
    <location>
        <begin position="744"/>
        <end position="757"/>
    </location>
</feature>
<dbReference type="STRING" id="684364.F4NZ61"/>
<evidence type="ECO:0000313" key="3">
    <source>
        <dbReference type="EMBL" id="EGF82144.1"/>
    </source>
</evidence>
<sequence length="864" mass="95577">MATLLSASASPSTTHSVPIQPPELKPRWFRAIDIPIRDDTPFKYQPVGYVAKPASQWEPLSMHDSNAIEGIYQKLVKKSIGGTRNMNGLSPVRQKERITPKKDNCIIGGEDNLYEIDVENLEIYPGKLYGFIDLLILVYVSVFWSGPTYEIRRGTWFAPTGAGSSYQPCDENLSRQLEDGYRKYIPWVPAGASNIPTVPTSLSSTEDASILSNKPETRWALFGPYMNQYVVYASSTSAWLQSDMLTSKLTRAVTNSSGMKLVRSWSEVCKLTAKSRLANTARTIRRGSKADLNQQAPATSTDGKSIPDLVPTKASEQIPTEEDLEEETYTERQVDHLVFVIHGIGQKLSERVDAVNFPHDCDILRKAIKASAKQFHDQIAVLKNQDPKIIPAGSGVQVLPIQWRQNIDFSMRKPEGETPGDEAELTLDDITLDGIPSIRMLVSDVIIDVLMYLTPKYRQEMIRQVTTELNRVYHKYLERNPTFSGEISLYGHSLGSILAYDIMSHQHMSRPLDGKDDKAPKHEVDLSDLLAKTVQNGRISGLIESVDTLEYEPLDFRVNALFALGSPIGVFLLLRGNHIGAFEGAETSLADPRCSRPDVKSLYNIFHPYDPVAHRIEPLVIKSMSYLKPVSIPYTKGGITETIYGIQDLGTGIVERGRNIIESVRMGLFTRFSTTAEMVNQAGRAINMVGFSPSASQSQMVEVPVPVTTGTAHVPDAGSLAQQSQPIRDNANPLSLDEKPSQKFEMTTPQRASNTNLKGAALSASERTTALSPQRIAERVSNATKAAAQNADLRLLNPSGRLDYTLQEGVLENPYLSSLGVHMSYWDDTDCSMFILKELYGIPSIPIPRTNPSESASVAPTETK</sequence>
<dbReference type="InterPro" id="IPR029058">
    <property type="entry name" value="AB_hydrolase_fold"/>
</dbReference>
<accession>F4NZ61</accession>
<dbReference type="InParanoid" id="F4NZ61"/>
<organism evidence="3 4">
    <name type="scientific">Batrachochytrium dendrobatidis (strain JAM81 / FGSC 10211)</name>
    <name type="common">Frog chytrid fungus</name>
    <dbReference type="NCBI Taxonomy" id="684364"/>
    <lineage>
        <taxon>Eukaryota</taxon>
        <taxon>Fungi</taxon>
        <taxon>Fungi incertae sedis</taxon>
        <taxon>Chytridiomycota</taxon>
        <taxon>Chytridiomycota incertae sedis</taxon>
        <taxon>Chytridiomycetes</taxon>
        <taxon>Rhizophydiales</taxon>
        <taxon>Rhizophydiales incertae sedis</taxon>
        <taxon>Batrachochytrium</taxon>
    </lineage>
</organism>
<keyword evidence="4" id="KW-1185">Reference proteome</keyword>
<dbReference type="RefSeq" id="XP_006677423.1">
    <property type="nucleotide sequence ID" value="XM_006677360.1"/>
</dbReference>
<feature type="compositionally biased region" description="Polar residues" evidence="1">
    <location>
        <begin position="291"/>
        <end position="303"/>
    </location>
</feature>
<dbReference type="PROSITE" id="PS51043">
    <property type="entry name" value="DDHD"/>
    <property type="match status" value="1"/>
</dbReference>
<feature type="domain" description="DDHD" evidence="2">
    <location>
        <begin position="554"/>
        <end position="841"/>
    </location>
</feature>
<name>F4NZ61_BATDJ</name>
<feature type="compositionally biased region" description="Low complexity" evidence="1">
    <location>
        <begin position="1"/>
        <end position="16"/>
    </location>
</feature>
<dbReference type="EMBL" id="GL882881">
    <property type="protein sequence ID" value="EGF82144.1"/>
    <property type="molecule type" value="Genomic_DNA"/>
</dbReference>
<dbReference type="InterPro" id="IPR058055">
    <property type="entry name" value="PA-PLA1"/>
</dbReference>
<protein>
    <recommendedName>
        <fullName evidence="2">DDHD domain-containing protein</fullName>
    </recommendedName>
</protein>
<feature type="region of interest" description="Disordered" evidence="1">
    <location>
        <begin position="716"/>
        <end position="771"/>
    </location>
</feature>
<dbReference type="GO" id="GO:0004620">
    <property type="term" value="F:phospholipase activity"/>
    <property type="evidence" value="ECO:0000318"/>
    <property type="project" value="GO_Central"/>
</dbReference>
<dbReference type="SUPFAM" id="SSF53474">
    <property type="entry name" value="alpha/beta-Hydrolases"/>
    <property type="match status" value="1"/>
</dbReference>
<proteinExistence type="predicted"/>
<dbReference type="HOGENOM" id="CLU_007365_1_0_1"/>
<evidence type="ECO:0000256" key="1">
    <source>
        <dbReference type="SAM" id="MobiDB-lite"/>
    </source>
</evidence>
<feature type="region of interest" description="Disordered" evidence="1">
    <location>
        <begin position="1"/>
        <end position="20"/>
    </location>
</feature>
<dbReference type="FunCoup" id="F4NZ61">
    <property type="interactions" value="335"/>
</dbReference>
<dbReference type="InterPro" id="IPR004177">
    <property type="entry name" value="DDHD_dom"/>
</dbReference>
<dbReference type="GeneID" id="18240505"/>
<dbReference type="SMART" id="SM01127">
    <property type="entry name" value="DDHD"/>
    <property type="match status" value="1"/>
</dbReference>
<dbReference type="InterPro" id="IPR055555">
    <property type="entry name" value="PA-PLA1_DUF7131"/>
</dbReference>
<dbReference type="Pfam" id="PF23463">
    <property type="entry name" value="WWE_2"/>
    <property type="match status" value="1"/>
</dbReference>
<dbReference type="OrthoDB" id="431378at2759"/>